<accession>A0A510VCA8</accession>
<proteinExistence type="predicted"/>
<name>A0A510VCA8_9CELL</name>
<keyword evidence="2" id="KW-1133">Transmembrane helix</keyword>
<gene>
    <name evidence="3" type="ORF">CXY01_33150</name>
</gene>
<keyword evidence="4" id="KW-1185">Reference proteome</keyword>
<organism evidence="3 4">
    <name type="scientific">Cellulomonas xylanilytica</name>
    <dbReference type="NCBI Taxonomy" id="233583"/>
    <lineage>
        <taxon>Bacteria</taxon>
        <taxon>Bacillati</taxon>
        <taxon>Actinomycetota</taxon>
        <taxon>Actinomycetes</taxon>
        <taxon>Micrococcales</taxon>
        <taxon>Cellulomonadaceae</taxon>
        <taxon>Cellulomonas</taxon>
    </lineage>
</organism>
<feature type="compositionally biased region" description="Low complexity" evidence="1">
    <location>
        <begin position="44"/>
        <end position="64"/>
    </location>
</feature>
<dbReference type="AlphaFoldDB" id="A0A510VCA8"/>
<protein>
    <submittedName>
        <fullName evidence="3">Uncharacterized protein</fullName>
    </submittedName>
</protein>
<evidence type="ECO:0000256" key="2">
    <source>
        <dbReference type="SAM" id="Phobius"/>
    </source>
</evidence>
<keyword evidence="2" id="KW-0472">Membrane</keyword>
<feature type="region of interest" description="Disordered" evidence="1">
    <location>
        <begin position="44"/>
        <end position="73"/>
    </location>
</feature>
<evidence type="ECO:0000313" key="3">
    <source>
        <dbReference type="EMBL" id="GEK22795.1"/>
    </source>
</evidence>
<feature type="transmembrane region" description="Helical" evidence="2">
    <location>
        <begin position="20"/>
        <end position="37"/>
    </location>
</feature>
<evidence type="ECO:0000256" key="1">
    <source>
        <dbReference type="SAM" id="MobiDB-lite"/>
    </source>
</evidence>
<dbReference type="InterPro" id="IPR038232">
    <property type="entry name" value="PknH-like_Extracell_sf"/>
</dbReference>
<evidence type="ECO:0000313" key="4">
    <source>
        <dbReference type="Proteomes" id="UP000321118"/>
    </source>
</evidence>
<keyword evidence="2" id="KW-0812">Transmembrane</keyword>
<dbReference type="OrthoDB" id="4823468at2"/>
<dbReference type="Proteomes" id="UP000321118">
    <property type="component" value="Unassembled WGS sequence"/>
</dbReference>
<reference evidence="3 4" key="1">
    <citation type="submission" date="2019-07" db="EMBL/GenBank/DDBJ databases">
        <title>Whole genome shotgun sequence of Cellulomonas xylanilytica NBRC 101102.</title>
        <authorList>
            <person name="Hosoyama A."/>
            <person name="Uohara A."/>
            <person name="Ohji S."/>
            <person name="Ichikawa N."/>
        </authorList>
    </citation>
    <scope>NUCLEOTIDE SEQUENCE [LARGE SCALE GENOMIC DNA]</scope>
    <source>
        <strain evidence="3 4">NBRC 101102</strain>
    </source>
</reference>
<dbReference type="Gene3D" id="3.40.1000.70">
    <property type="entry name" value="PknH-like extracellular domain"/>
    <property type="match status" value="1"/>
</dbReference>
<comment type="caution">
    <text evidence="3">The sequence shown here is derived from an EMBL/GenBank/DDBJ whole genome shotgun (WGS) entry which is preliminary data.</text>
</comment>
<dbReference type="EMBL" id="BJUB01000011">
    <property type="protein sequence ID" value="GEK22795.1"/>
    <property type="molecule type" value="Genomic_DNA"/>
</dbReference>
<dbReference type="RefSeq" id="WP_146929415.1">
    <property type="nucleotide sequence ID" value="NZ_BJUB01000011.1"/>
</dbReference>
<sequence>MSGSTPSPDAGPGRSHAGWWWLLVAFLAIALVTALVAQPWEPVETEPTPTVTVTVPEPTAAPTTQSPSVPPPGSDALFDAATAPTLFVTSAELLANVPAAEPDVQQLITSGQLPWGLPAGSTVDPPECTVAVTVVATPPAWFDALMWGNDAMSFEQEVAVLPDPASAREAFRTLVTTVDACPEYSQVNPDIDGATWTVEPAIEGQAVYPSIVQEITHSAEGSQIPGYRGHMLVGNTIVTWTAEALGAGDRDAALATLGDAATLSAMVQDRAQSAVRSLG</sequence>